<dbReference type="Pfam" id="PF19605">
    <property type="entry name" value="DUF6110"/>
    <property type="match status" value="1"/>
</dbReference>
<reference evidence="2" key="1">
    <citation type="journal article" date="2021" name="PeerJ">
        <title>Extensive microbial diversity within the chicken gut microbiome revealed by metagenomics and culture.</title>
        <authorList>
            <person name="Gilroy R."/>
            <person name="Ravi A."/>
            <person name="Getino M."/>
            <person name="Pursley I."/>
            <person name="Horton D.L."/>
            <person name="Alikhan N.F."/>
            <person name="Baker D."/>
            <person name="Gharbi K."/>
            <person name="Hall N."/>
            <person name="Watson M."/>
            <person name="Adriaenssens E.M."/>
            <person name="Foster-Nyarko E."/>
            <person name="Jarju S."/>
            <person name="Secka A."/>
            <person name="Antonio M."/>
            <person name="Oren A."/>
            <person name="Chaudhuri R.R."/>
            <person name="La Ragione R."/>
            <person name="Hildebrand F."/>
            <person name="Pallen M.J."/>
        </authorList>
    </citation>
    <scope>NUCLEOTIDE SEQUENCE</scope>
    <source>
        <strain evidence="2">CHK180-15479</strain>
    </source>
</reference>
<gene>
    <name evidence="2" type="ORF">H9704_03060</name>
</gene>
<evidence type="ECO:0008006" key="4">
    <source>
        <dbReference type="Google" id="ProtNLM"/>
    </source>
</evidence>
<dbReference type="Proteomes" id="UP000823910">
    <property type="component" value="Unassembled WGS sequence"/>
</dbReference>
<protein>
    <recommendedName>
        <fullName evidence="4">DUF1490 family protein</fullName>
    </recommendedName>
</protein>
<accession>A0A9D2SH79</accession>
<name>A0A9D2SH79_9FIRM</name>
<feature type="region of interest" description="Disordered" evidence="1">
    <location>
        <begin position="76"/>
        <end position="102"/>
    </location>
</feature>
<reference evidence="2" key="2">
    <citation type="submission" date="2021-04" db="EMBL/GenBank/DDBJ databases">
        <authorList>
            <person name="Gilroy R."/>
        </authorList>
    </citation>
    <scope>NUCLEOTIDE SEQUENCE</scope>
    <source>
        <strain evidence="2">CHK180-15479</strain>
    </source>
</reference>
<organism evidence="2 3">
    <name type="scientific">Candidatus Enterocloster excrementipullorum</name>
    <dbReference type="NCBI Taxonomy" id="2838559"/>
    <lineage>
        <taxon>Bacteria</taxon>
        <taxon>Bacillati</taxon>
        <taxon>Bacillota</taxon>
        <taxon>Clostridia</taxon>
        <taxon>Lachnospirales</taxon>
        <taxon>Lachnospiraceae</taxon>
        <taxon>Enterocloster</taxon>
    </lineage>
</organism>
<evidence type="ECO:0000313" key="2">
    <source>
        <dbReference type="EMBL" id="HJC05124.1"/>
    </source>
</evidence>
<evidence type="ECO:0000313" key="3">
    <source>
        <dbReference type="Proteomes" id="UP000823910"/>
    </source>
</evidence>
<dbReference type="InterPro" id="IPR046092">
    <property type="entry name" value="DUF6110"/>
</dbReference>
<feature type="compositionally biased region" description="Acidic residues" evidence="1">
    <location>
        <begin position="79"/>
        <end position="102"/>
    </location>
</feature>
<evidence type="ECO:0000256" key="1">
    <source>
        <dbReference type="SAM" id="MobiDB-lite"/>
    </source>
</evidence>
<sequence>MINESTVKKIGLFAGGVLFGTAGVKVLASADAKKFYINCLAAGLRAKDCVMTTATSIQENAEDILAEAKEINGKRAAEVFEDESAREESGAAEETSEEEAAE</sequence>
<comment type="caution">
    <text evidence="2">The sequence shown here is derived from an EMBL/GenBank/DDBJ whole genome shotgun (WGS) entry which is preliminary data.</text>
</comment>
<proteinExistence type="predicted"/>
<dbReference type="EMBL" id="DWWT01000012">
    <property type="protein sequence ID" value="HJC05124.1"/>
    <property type="molecule type" value="Genomic_DNA"/>
</dbReference>
<dbReference type="AlphaFoldDB" id="A0A9D2SH79"/>